<accession>A0ABN7WS68</accession>
<evidence type="ECO:0000313" key="1">
    <source>
        <dbReference type="EMBL" id="CAG8839513.1"/>
    </source>
</evidence>
<reference evidence="1 2" key="1">
    <citation type="submission" date="2021-06" db="EMBL/GenBank/DDBJ databases">
        <authorList>
            <person name="Kallberg Y."/>
            <person name="Tangrot J."/>
            <person name="Rosling A."/>
        </authorList>
    </citation>
    <scope>NUCLEOTIDE SEQUENCE [LARGE SCALE GENOMIC DNA]</scope>
    <source>
        <strain evidence="1 2">120-4 pot B 10/14</strain>
    </source>
</reference>
<comment type="caution">
    <text evidence="1">The sequence shown here is derived from an EMBL/GenBank/DDBJ whole genome shotgun (WGS) entry which is preliminary data.</text>
</comment>
<keyword evidence="2" id="KW-1185">Reference proteome</keyword>
<name>A0ABN7WS68_GIGMA</name>
<feature type="non-terminal residue" evidence="1">
    <location>
        <position position="1"/>
    </location>
</feature>
<sequence length="66" mass="7529">QPNKEHNLAPNASAQHQALNLIKEAESKVNKYEKLKDSCVIIEKEKKHLSSLKRHAVSQAKLQEKK</sequence>
<evidence type="ECO:0000313" key="2">
    <source>
        <dbReference type="Proteomes" id="UP000789901"/>
    </source>
</evidence>
<dbReference type="Proteomes" id="UP000789901">
    <property type="component" value="Unassembled WGS sequence"/>
</dbReference>
<proteinExistence type="predicted"/>
<protein>
    <submittedName>
        <fullName evidence="1">36650_t:CDS:1</fullName>
    </submittedName>
</protein>
<gene>
    <name evidence="1" type="ORF">GMARGA_LOCUS34484</name>
</gene>
<dbReference type="EMBL" id="CAJVQB010060581">
    <property type="protein sequence ID" value="CAG8839513.1"/>
    <property type="molecule type" value="Genomic_DNA"/>
</dbReference>
<organism evidence="1 2">
    <name type="scientific">Gigaspora margarita</name>
    <dbReference type="NCBI Taxonomy" id="4874"/>
    <lineage>
        <taxon>Eukaryota</taxon>
        <taxon>Fungi</taxon>
        <taxon>Fungi incertae sedis</taxon>
        <taxon>Mucoromycota</taxon>
        <taxon>Glomeromycotina</taxon>
        <taxon>Glomeromycetes</taxon>
        <taxon>Diversisporales</taxon>
        <taxon>Gigasporaceae</taxon>
        <taxon>Gigaspora</taxon>
    </lineage>
</organism>